<dbReference type="InterPro" id="IPR007969">
    <property type="entry name" value="DUF732"/>
</dbReference>
<evidence type="ECO:0000259" key="2">
    <source>
        <dbReference type="Pfam" id="PF05305"/>
    </source>
</evidence>
<keyword evidence="4" id="KW-1185">Reference proteome</keyword>
<reference evidence="3 4" key="1">
    <citation type="submission" date="2020-03" db="EMBL/GenBank/DDBJ databases">
        <title>Leucobacter sp. nov., isolated from beetles.</title>
        <authorList>
            <person name="Hyun D.-W."/>
            <person name="Bae J.-W."/>
        </authorList>
    </citation>
    <scope>NUCLEOTIDE SEQUENCE [LARGE SCALE GENOMIC DNA]</scope>
    <source>
        <strain evidence="3 4">HDW9C</strain>
    </source>
</reference>
<organism evidence="3 4">
    <name type="scientific">Leucobacter viscericola</name>
    <dbReference type="NCBI Taxonomy" id="2714935"/>
    <lineage>
        <taxon>Bacteria</taxon>
        <taxon>Bacillati</taxon>
        <taxon>Actinomycetota</taxon>
        <taxon>Actinomycetes</taxon>
        <taxon>Micrococcales</taxon>
        <taxon>Microbacteriaceae</taxon>
        <taxon>Leucobacter</taxon>
    </lineage>
</organism>
<dbReference type="Pfam" id="PF05305">
    <property type="entry name" value="DUF732"/>
    <property type="match status" value="1"/>
</dbReference>
<feature type="domain" description="DUF732" evidence="2">
    <location>
        <begin position="48"/>
        <end position="124"/>
    </location>
</feature>
<name>A0A6G7XI00_9MICO</name>
<feature type="signal peptide" evidence="1">
    <location>
        <begin position="1"/>
        <end position="38"/>
    </location>
</feature>
<keyword evidence="1" id="KW-0732">Signal</keyword>
<dbReference type="EMBL" id="CP049863">
    <property type="protein sequence ID" value="QIK64106.1"/>
    <property type="molecule type" value="Genomic_DNA"/>
</dbReference>
<protein>
    <submittedName>
        <fullName evidence="3">DUF732 domain-containing protein</fullName>
    </submittedName>
</protein>
<sequence length="126" mass="13599">MTNTTTTTHNQRGVRRMKLKAYVGAVCAALLLAMPLAACSGPSGEISEETYIKQVKDIDSFPDATSDQIIYLGKDLCSSLREESGAAGRKKMLEEFVAGIAESSGSTSDAEKFVEYSTAKFCPEFK</sequence>
<gene>
    <name evidence="3" type="ORF">G7068_13560</name>
</gene>
<evidence type="ECO:0000313" key="4">
    <source>
        <dbReference type="Proteomes" id="UP000502677"/>
    </source>
</evidence>
<proteinExistence type="predicted"/>
<accession>A0A6G7XI00</accession>
<dbReference type="Proteomes" id="UP000502677">
    <property type="component" value="Chromosome"/>
</dbReference>
<feature type="chain" id="PRO_5026298756" evidence="1">
    <location>
        <begin position="39"/>
        <end position="126"/>
    </location>
</feature>
<evidence type="ECO:0000313" key="3">
    <source>
        <dbReference type="EMBL" id="QIK64106.1"/>
    </source>
</evidence>
<dbReference type="RefSeq" id="WP_166292446.1">
    <property type="nucleotide sequence ID" value="NZ_CP049863.1"/>
</dbReference>
<dbReference type="KEGG" id="lvi:G7068_13560"/>
<evidence type="ECO:0000256" key="1">
    <source>
        <dbReference type="SAM" id="SignalP"/>
    </source>
</evidence>
<dbReference type="AlphaFoldDB" id="A0A6G7XI00"/>